<keyword evidence="1 3" id="KW-0728">SH3 domain</keyword>
<feature type="domain" description="SH3" evidence="5">
    <location>
        <begin position="574"/>
        <end position="631"/>
    </location>
</feature>
<dbReference type="PRINTS" id="PR00452">
    <property type="entry name" value="SH3DOMAIN"/>
</dbReference>
<evidence type="ECO:0000259" key="5">
    <source>
        <dbReference type="PROSITE" id="PS50002"/>
    </source>
</evidence>
<feature type="compositionally biased region" description="Low complexity" evidence="4">
    <location>
        <begin position="516"/>
        <end position="528"/>
    </location>
</feature>
<reference evidence="6" key="1">
    <citation type="submission" date="2016-07" db="EMBL/GenBank/DDBJ databases">
        <authorList>
            <person name="Bretaudeau A."/>
        </authorList>
    </citation>
    <scope>NUCLEOTIDE SEQUENCE</scope>
    <source>
        <strain evidence="6">Rice</strain>
        <tissue evidence="6">Whole body</tissue>
    </source>
</reference>
<evidence type="ECO:0000256" key="4">
    <source>
        <dbReference type="SAM" id="MobiDB-lite"/>
    </source>
</evidence>
<dbReference type="AlphaFoldDB" id="A0A2H1VGB1"/>
<accession>A0A2H1VGB1</accession>
<dbReference type="PANTHER" id="PTHR14167">
    <property type="entry name" value="SH3 DOMAIN-CONTAINING"/>
    <property type="match status" value="1"/>
</dbReference>
<dbReference type="InterPro" id="IPR050384">
    <property type="entry name" value="Endophilin_SH3RF"/>
</dbReference>
<sequence length="631" mass="71725">MSASFASDTSSKRHSNISNREETNYEDDGFFSDVPGSGSLSRSQLALNKYMKKNLLYDETEEYESDSAYFSKETSPNESRTKYDTDSLKSNESAEDKSGIKTTTATITYGATSVTQLTDDYKSLQLKDKSFNDSDTYNGTVSDNADTQSVTISEVVSEPSKIHNEVQYQRDYNLAHSASTNNLRNIVDSERRTNADPVVYRNTSNVNKNNDYRHTLHEFSEWGNRTNIYPDVYAPLPYKSPRRYVESDVNIHYRCPVRHDPLPLVPERELARQQAEHMKRLYREQKRNKYLQKIRYVKLNMYSTSENTEFHHVMEELQDMQNRRHQDNFTPSQKNILPLNRYDEAEKVIAKALYTFNGQTARELSFRKGELIHVRRQIDNNWYEGELHGRIGLFPYNYVEIQKGDVVQTPKKPAVVEGRARAKFDFTAQTNLELPLKKGEVVVLTRRIDQNWWEGRNGSKTGIFPDSYVTVLQEPSPNKPDPQPILNSDKPVASPAAHGLLNGSAKRSMGSHSYTPQPNSPALSNAPPATQPLPGYVAKPAQATLTPSERGYGPPTGAGVDLNNTEPLYVDTNAEAIPYRAMYKYRPQNPDELELNEGDTVYVLEKCDDGWYVGSSQRTGRFGTFPGTVLF</sequence>
<gene>
    <name evidence="6" type="ORF">SFRICE_004635</name>
</gene>
<dbReference type="PANTHER" id="PTHR14167:SF116">
    <property type="entry name" value="CAP, ISOFORM AC"/>
    <property type="match status" value="1"/>
</dbReference>
<feature type="region of interest" description="Disordered" evidence="4">
    <location>
        <begin position="1"/>
        <end position="40"/>
    </location>
</feature>
<dbReference type="InterPro" id="IPR036028">
    <property type="entry name" value="SH3-like_dom_sf"/>
</dbReference>
<feature type="domain" description="SH3" evidence="5">
    <location>
        <begin position="345"/>
        <end position="404"/>
    </location>
</feature>
<dbReference type="CDD" id="cd11780">
    <property type="entry name" value="SH3_Sorbs_3"/>
    <property type="match status" value="1"/>
</dbReference>
<feature type="compositionally biased region" description="Basic and acidic residues" evidence="4">
    <location>
        <begin position="79"/>
        <end position="99"/>
    </location>
</feature>
<protein>
    <submittedName>
        <fullName evidence="6">SFRICE_004635</fullName>
    </submittedName>
</protein>
<organism evidence="6">
    <name type="scientific">Spodoptera frugiperda</name>
    <name type="common">Fall armyworm</name>
    <dbReference type="NCBI Taxonomy" id="7108"/>
    <lineage>
        <taxon>Eukaryota</taxon>
        <taxon>Metazoa</taxon>
        <taxon>Ecdysozoa</taxon>
        <taxon>Arthropoda</taxon>
        <taxon>Hexapoda</taxon>
        <taxon>Insecta</taxon>
        <taxon>Pterygota</taxon>
        <taxon>Neoptera</taxon>
        <taxon>Endopterygota</taxon>
        <taxon>Lepidoptera</taxon>
        <taxon>Glossata</taxon>
        <taxon>Ditrysia</taxon>
        <taxon>Noctuoidea</taxon>
        <taxon>Noctuidae</taxon>
        <taxon>Amphipyrinae</taxon>
        <taxon>Spodoptera</taxon>
    </lineage>
</organism>
<feature type="domain" description="SH3" evidence="5">
    <location>
        <begin position="415"/>
        <end position="474"/>
    </location>
</feature>
<dbReference type="Pfam" id="PF07653">
    <property type="entry name" value="SH3_2"/>
    <property type="match status" value="2"/>
</dbReference>
<evidence type="ECO:0000256" key="3">
    <source>
        <dbReference type="PROSITE-ProRule" id="PRU00192"/>
    </source>
</evidence>
<dbReference type="EMBL" id="ODYU01002425">
    <property type="protein sequence ID" value="SOQ39888.1"/>
    <property type="molecule type" value="Genomic_DNA"/>
</dbReference>
<proteinExistence type="predicted"/>
<dbReference type="SUPFAM" id="SSF50044">
    <property type="entry name" value="SH3-domain"/>
    <property type="match status" value="3"/>
</dbReference>
<evidence type="ECO:0000313" key="6">
    <source>
        <dbReference type="EMBL" id="SOQ39888.1"/>
    </source>
</evidence>
<keyword evidence="2" id="KW-0677">Repeat</keyword>
<dbReference type="FunFam" id="2.30.30.40:FF:000001">
    <property type="entry name" value="Sorbin and SH3 domain-containing protein 1 isoform 2"/>
    <property type="match status" value="1"/>
</dbReference>
<evidence type="ECO:0000256" key="2">
    <source>
        <dbReference type="ARBA" id="ARBA00022737"/>
    </source>
</evidence>
<feature type="region of interest" description="Disordered" evidence="4">
    <location>
        <begin position="471"/>
        <end position="565"/>
    </location>
</feature>
<name>A0A2H1VGB1_SPOFR</name>
<dbReference type="PROSITE" id="PS50002">
    <property type="entry name" value="SH3"/>
    <property type="match status" value="3"/>
</dbReference>
<dbReference type="InterPro" id="IPR001452">
    <property type="entry name" value="SH3_domain"/>
</dbReference>
<dbReference type="PRINTS" id="PR00499">
    <property type="entry name" value="P67PHOX"/>
</dbReference>
<dbReference type="CDD" id="cd11781">
    <property type="entry name" value="SH3_Sorbs_1"/>
    <property type="match status" value="1"/>
</dbReference>
<evidence type="ECO:0000256" key="1">
    <source>
        <dbReference type="ARBA" id="ARBA00022443"/>
    </source>
</evidence>
<dbReference type="Gene3D" id="2.30.30.40">
    <property type="entry name" value="SH3 Domains"/>
    <property type="match status" value="3"/>
</dbReference>
<feature type="region of interest" description="Disordered" evidence="4">
    <location>
        <begin position="63"/>
        <end position="99"/>
    </location>
</feature>
<dbReference type="SMART" id="SM00326">
    <property type="entry name" value="SH3"/>
    <property type="match status" value="3"/>
</dbReference>
<dbReference type="Pfam" id="PF14604">
    <property type="entry name" value="SH3_9"/>
    <property type="match status" value="1"/>
</dbReference>